<organism evidence="1 2">
    <name type="scientific">Acaulospora morrowiae</name>
    <dbReference type="NCBI Taxonomy" id="94023"/>
    <lineage>
        <taxon>Eukaryota</taxon>
        <taxon>Fungi</taxon>
        <taxon>Fungi incertae sedis</taxon>
        <taxon>Mucoromycota</taxon>
        <taxon>Glomeromycotina</taxon>
        <taxon>Glomeromycetes</taxon>
        <taxon>Diversisporales</taxon>
        <taxon>Acaulosporaceae</taxon>
        <taxon>Acaulospora</taxon>
    </lineage>
</organism>
<protein>
    <submittedName>
        <fullName evidence="1">10238_t:CDS:1</fullName>
    </submittedName>
</protein>
<reference evidence="1" key="1">
    <citation type="submission" date="2021-06" db="EMBL/GenBank/DDBJ databases">
        <authorList>
            <person name="Kallberg Y."/>
            <person name="Tangrot J."/>
            <person name="Rosling A."/>
        </authorList>
    </citation>
    <scope>NUCLEOTIDE SEQUENCE</scope>
    <source>
        <strain evidence="1">CL551</strain>
    </source>
</reference>
<evidence type="ECO:0000313" key="2">
    <source>
        <dbReference type="Proteomes" id="UP000789342"/>
    </source>
</evidence>
<gene>
    <name evidence="1" type="ORF">AMORRO_LOCUS16040</name>
</gene>
<accession>A0A9N9J3X3</accession>
<name>A0A9N9J3X3_9GLOM</name>
<feature type="non-terminal residue" evidence="1">
    <location>
        <position position="102"/>
    </location>
</feature>
<dbReference type="InterPro" id="IPR036910">
    <property type="entry name" value="HMG_box_dom_sf"/>
</dbReference>
<dbReference type="Gene3D" id="1.10.30.10">
    <property type="entry name" value="High mobility group box domain"/>
    <property type="match status" value="1"/>
</dbReference>
<dbReference type="OrthoDB" id="6247875at2759"/>
<keyword evidence="2" id="KW-1185">Reference proteome</keyword>
<dbReference type="AlphaFoldDB" id="A0A9N9J3X3"/>
<comment type="caution">
    <text evidence="1">The sequence shown here is derived from an EMBL/GenBank/DDBJ whole genome shotgun (WGS) entry which is preliminary data.</text>
</comment>
<proteinExistence type="predicted"/>
<dbReference type="EMBL" id="CAJVPV010041795">
    <property type="protein sequence ID" value="CAG8762719.1"/>
    <property type="molecule type" value="Genomic_DNA"/>
</dbReference>
<sequence>NVHHEAKLQGQCNMRVISKVTGILWRNASAEEKEMYEELANRVSIVYAQRYHGEEPHHYYHQNMPDPYLPYHIVPQHLNRLSTSFQPSYHTMIHEYDFNGDH</sequence>
<feature type="non-terminal residue" evidence="1">
    <location>
        <position position="1"/>
    </location>
</feature>
<dbReference type="SUPFAM" id="SSF47095">
    <property type="entry name" value="HMG-box"/>
    <property type="match status" value="1"/>
</dbReference>
<dbReference type="Proteomes" id="UP000789342">
    <property type="component" value="Unassembled WGS sequence"/>
</dbReference>
<evidence type="ECO:0000313" key="1">
    <source>
        <dbReference type="EMBL" id="CAG8762719.1"/>
    </source>
</evidence>